<proteinExistence type="predicted"/>
<dbReference type="AlphaFoldDB" id="A0A6M1SZA5"/>
<feature type="transmembrane region" description="Helical" evidence="1">
    <location>
        <begin position="41"/>
        <end position="59"/>
    </location>
</feature>
<keyword evidence="1" id="KW-0472">Membrane</keyword>
<evidence type="ECO:0000256" key="1">
    <source>
        <dbReference type="SAM" id="Phobius"/>
    </source>
</evidence>
<organism evidence="2 3">
    <name type="scientific">Fodinibius halophilus</name>
    <dbReference type="NCBI Taxonomy" id="1736908"/>
    <lineage>
        <taxon>Bacteria</taxon>
        <taxon>Pseudomonadati</taxon>
        <taxon>Balneolota</taxon>
        <taxon>Balneolia</taxon>
        <taxon>Balneolales</taxon>
        <taxon>Balneolaceae</taxon>
        <taxon>Fodinibius</taxon>
    </lineage>
</organism>
<dbReference type="Proteomes" id="UP000479132">
    <property type="component" value="Unassembled WGS sequence"/>
</dbReference>
<feature type="transmembrane region" description="Helical" evidence="1">
    <location>
        <begin position="80"/>
        <end position="105"/>
    </location>
</feature>
<comment type="caution">
    <text evidence="2">The sequence shown here is derived from an EMBL/GenBank/DDBJ whole genome shotgun (WGS) entry which is preliminary data.</text>
</comment>
<keyword evidence="1" id="KW-0812">Transmembrane</keyword>
<name>A0A6M1SZA5_9BACT</name>
<accession>A0A6M1SZA5</accession>
<keyword evidence="3" id="KW-1185">Reference proteome</keyword>
<reference evidence="2 3" key="1">
    <citation type="submission" date="2020-02" db="EMBL/GenBank/DDBJ databases">
        <title>Aliifodinibius halophilus 2W32, complete genome.</title>
        <authorList>
            <person name="Li Y."/>
            <person name="Wu S."/>
        </authorList>
    </citation>
    <scope>NUCLEOTIDE SEQUENCE [LARGE SCALE GENOMIC DNA]</scope>
    <source>
        <strain evidence="2 3">2W32</strain>
    </source>
</reference>
<keyword evidence="1" id="KW-1133">Transmembrane helix</keyword>
<sequence length="116" mass="12434">MLLALFIALTAWLLSLVFPWWSLAISGLVLGAILGKSGKHSFGYGFLGIGGLWLIQSMISHINNNGILTERVANIFSLPYPWLAIVMTVAIGGLAGALSSLTGYYCADVFLDNTDK</sequence>
<dbReference type="RefSeq" id="WP_165269749.1">
    <property type="nucleotide sequence ID" value="NZ_JAALLS010000017.1"/>
</dbReference>
<evidence type="ECO:0000313" key="2">
    <source>
        <dbReference type="EMBL" id="NGP89228.1"/>
    </source>
</evidence>
<protein>
    <submittedName>
        <fullName evidence="2">Uncharacterized protein</fullName>
    </submittedName>
</protein>
<dbReference type="EMBL" id="JAALLS010000017">
    <property type="protein sequence ID" value="NGP89228.1"/>
    <property type="molecule type" value="Genomic_DNA"/>
</dbReference>
<evidence type="ECO:0000313" key="3">
    <source>
        <dbReference type="Proteomes" id="UP000479132"/>
    </source>
</evidence>
<gene>
    <name evidence="2" type="ORF">G3569_12785</name>
</gene>